<name>A0AC34RGH5_9BILA</name>
<evidence type="ECO:0000313" key="1">
    <source>
        <dbReference type="Proteomes" id="UP000887576"/>
    </source>
</evidence>
<reference evidence="2" key="1">
    <citation type="submission" date="2022-11" db="UniProtKB">
        <authorList>
            <consortium name="WormBaseParasite"/>
        </authorList>
    </citation>
    <scope>IDENTIFICATION</scope>
</reference>
<organism evidence="1 2">
    <name type="scientific">Panagrolaimus sp. JU765</name>
    <dbReference type="NCBI Taxonomy" id="591449"/>
    <lineage>
        <taxon>Eukaryota</taxon>
        <taxon>Metazoa</taxon>
        <taxon>Ecdysozoa</taxon>
        <taxon>Nematoda</taxon>
        <taxon>Chromadorea</taxon>
        <taxon>Rhabditida</taxon>
        <taxon>Tylenchina</taxon>
        <taxon>Panagrolaimomorpha</taxon>
        <taxon>Panagrolaimoidea</taxon>
        <taxon>Panagrolaimidae</taxon>
        <taxon>Panagrolaimus</taxon>
    </lineage>
</organism>
<proteinExistence type="predicted"/>
<accession>A0AC34RGH5</accession>
<dbReference type="WBParaSite" id="JU765_v2.g6740.t1">
    <property type="protein sequence ID" value="JU765_v2.g6740.t1"/>
    <property type="gene ID" value="JU765_v2.g6740"/>
</dbReference>
<sequence length="390" mass="44342">MANLYCKRTLLELTILDDDKAVLACDKGYTMDKDLKKCIKCPVDLTVSGKLITHCLKPCWTQGDGYTYAIINRFYPKFSLENFDNDDELEEHELCGITFYANGLDLDKDVPPLSSLWFLSRIQYAPTLFVQKYRDDCLFFGNTRSRSVVPNAKQMKYIDVGLVDNAGDPNQTMIGTQQWFKPLKKVPPERFPPAFDKYRGKGIDDCRCGSRSDKDLCFVPGNCLDCYYGHRQYIDPQTKMMFTRCSKTNYDNMREYRTTKDEMPPNTIFPCHESCAPVGCGGRTAFDCKKCSKLDLWTNNMARSCVKKCPLGYYKEKMTKSYPRCLRCHKACRGGCTGPTAGKGYDGCNDCFAYISAPKNSKYSAICMADLNNNLPNMPVIDMIISHLKA</sequence>
<dbReference type="Proteomes" id="UP000887576">
    <property type="component" value="Unplaced"/>
</dbReference>
<protein>
    <submittedName>
        <fullName evidence="2">Uncharacterized protein</fullName>
    </submittedName>
</protein>
<evidence type="ECO:0000313" key="2">
    <source>
        <dbReference type="WBParaSite" id="JU765_v2.g6740.t1"/>
    </source>
</evidence>